<dbReference type="InterPro" id="IPR051698">
    <property type="entry name" value="Transposase_11-like"/>
</dbReference>
<organism evidence="1">
    <name type="scientific">Salmonella enterica subsp. salamae</name>
    <dbReference type="NCBI Taxonomy" id="59202"/>
    <lineage>
        <taxon>Bacteria</taxon>
        <taxon>Pseudomonadati</taxon>
        <taxon>Pseudomonadota</taxon>
        <taxon>Gammaproteobacteria</taxon>
        <taxon>Enterobacterales</taxon>
        <taxon>Enterobacteriaceae</taxon>
        <taxon>Salmonella</taxon>
    </lineage>
</organism>
<name>A0A5Y3V0G7_SALER</name>
<comment type="caution">
    <text evidence="1">The sequence shown here is derived from an EMBL/GenBank/DDBJ whole genome shotgun (WGS) entry which is preliminary data.</text>
</comment>
<proteinExistence type="predicted"/>
<dbReference type="NCBIfam" id="NF033564">
    <property type="entry name" value="transpos_ISAs1"/>
    <property type="match status" value="1"/>
</dbReference>
<protein>
    <submittedName>
        <fullName evidence="1">ISAs1 family transposase</fullName>
    </submittedName>
</protein>
<reference evidence="1" key="1">
    <citation type="submission" date="2019-07" db="EMBL/GenBank/DDBJ databases">
        <authorList>
            <person name="Ashton P.M."/>
            <person name="Dallman T."/>
            <person name="Nair S."/>
            <person name="De Pinna E."/>
            <person name="Peters T."/>
            <person name="Grant K."/>
        </authorList>
    </citation>
    <scope>NUCLEOTIDE SEQUENCE [LARGE SCALE GENOMIC DNA]</scope>
    <source>
        <strain evidence="1">598112</strain>
    </source>
</reference>
<dbReference type="PANTHER" id="PTHR30298:SF0">
    <property type="entry name" value="PROTEIN YBFL-RELATED"/>
    <property type="match status" value="1"/>
</dbReference>
<accession>A0A5Y3V0G7</accession>
<gene>
    <name evidence="1" type="ORF">FNJ06_08390</name>
</gene>
<dbReference type="PANTHER" id="PTHR30298">
    <property type="entry name" value="H REPEAT-ASSOCIATED PREDICTED TRANSPOSASE"/>
    <property type="match status" value="1"/>
</dbReference>
<dbReference type="AlphaFoldDB" id="A0A5Y3V0G7"/>
<evidence type="ECO:0000313" key="1">
    <source>
        <dbReference type="EMBL" id="ECJ2325618.1"/>
    </source>
</evidence>
<dbReference type="Proteomes" id="UP000839824">
    <property type="component" value="Unassembled WGS sequence"/>
</dbReference>
<dbReference type="InterPro" id="IPR047647">
    <property type="entry name" value="ISAs1_transpos"/>
</dbReference>
<sequence length="114" mass="12933">MYGSIFLSGGNGEKKEPEMWVRYYISSASLTVKKFTAIVRSHWCVENKLHWCLNGAMNEYDCRIRRGNAAALFSGLRHVATKNKEFKAGLKRKMRRSARDRESLASVLADCGIS</sequence>
<dbReference type="EMBL" id="AAIXRY010000007">
    <property type="protein sequence ID" value="ECJ2325618.1"/>
    <property type="molecule type" value="Genomic_DNA"/>
</dbReference>